<gene>
    <name evidence="1" type="ORF">Golax_018479</name>
</gene>
<organism evidence="1 2">
    <name type="scientific">Gossypium laxum</name>
    <dbReference type="NCBI Taxonomy" id="34288"/>
    <lineage>
        <taxon>Eukaryota</taxon>
        <taxon>Viridiplantae</taxon>
        <taxon>Streptophyta</taxon>
        <taxon>Embryophyta</taxon>
        <taxon>Tracheophyta</taxon>
        <taxon>Spermatophyta</taxon>
        <taxon>Magnoliopsida</taxon>
        <taxon>eudicotyledons</taxon>
        <taxon>Gunneridae</taxon>
        <taxon>Pentapetalae</taxon>
        <taxon>rosids</taxon>
        <taxon>malvids</taxon>
        <taxon>Malvales</taxon>
        <taxon>Malvaceae</taxon>
        <taxon>Malvoideae</taxon>
        <taxon>Gossypium</taxon>
    </lineage>
</organism>
<comment type="caution">
    <text evidence="1">The sequence shown here is derived from an EMBL/GenBank/DDBJ whole genome shotgun (WGS) entry which is preliminary data.</text>
</comment>
<keyword evidence="2" id="KW-1185">Reference proteome</keyword>
<accession>A0A7J8Z3E0</accession>
<reference evidence="1 2" key="1">
    <citation type="journal article" date="2019" name="Genome Biol. Evol.">
        <title>Insights into the evolution of the New World diploid cottons (Gossypium, subgenus Houzingenia) based on genome sequencing.</title>
        <authorList>
            <person name="Grover C.E."/>
            <person name="Arick M.A. 2nd"/>
            <person name="Thrash A."/>
            <person name="Conover J.L."/>
            <person name="Sanders W.S."/>
            <person name="Peterson D.G."/>
            <person name="Frelichowski J.E."/>
            <person name="Scheffler J.A."/>
            <person name="Scheffler B.E."/>
            <person name="Wendel J.F."/>
        </authorList>
    </citation>
    <scope>NUCLEOTIDE SEQUENCE [LARGE SCALE GENOMIC DNA]</scope>
    <source>
        <strain evidence="1">4</strain>
        <tissue evidence="1">Leaf</tissue>
    </source>
</reference>
<dbReference type="Proteomes" id="UP000593574">
    <property type="component" value="Unassembled WGS sequence"/>
</dbReference>
<dbReference type="AlphaFoldDB" id="A0A7J8Z3E0"/>
<name>A0A7J8Z3E0_9ROSI</name>
<evidence type="ECO:0000313" key="2">
    <source>
        <dbReference type="Proteomes" id="UP000593574"/>
    </source>
</evidence>
<evidence type="ECO:0000313" key="1">
    <source>
        <dbReference type="EMBL" id="MBA0706366.1"/>
    </source>
</evidence>
<sequence length="59" mass="6605">MSNLQTSVSTDLTDKDNCVDGFSSRAMNGSVIDFLEKIVMARKALCFMDLCSIWDLYGF</sequence>
<dbReference type="EMBL" id="JABEZV010000002">
    <property type="protein sequence ID" value="MBA0706366.1"/>
    <property type="molecule type" value="Genomic_DNA"/>
</dbReference>
<protein>
    <submittedName>
        <fullName evidence="1">Uncharacterized protein</fullName>
    </submittedName>
</protein>
<proteinExistence type="predicted"/>